<accession>A0NNE8</accession>
<evidence type="ECO:0000256" key="3">
    <source>
        <dbReference type="ARBA" id="ARBA00022490"/>
    </source>
</evidence>
<keyword evidence="4" id="KW-0132">Cell division</keyword>
<evidence type="ECO:0000256" key="2">
    <source>
        <dbReference type="ARBA" id="ARBA00015195"/>
    </source>
</evidence>
<dbReference type="PANTHER" id="PTHR34981:SF1">
    <property type="entry name" value="CELL DIVISION PROTEIN ZAPA"/>
    <property type="match status" value="1"/>
</dbReference>
<dbReference type="EMBL" id="AAUW01000002">
    <property type="protein sequence ID" value="EAV45679.1"/>
    <property type="molecule type" value="Genomic_DNA"/>
</dbReference>
<dbReference type="GO" id="GO:0000921">
    <property type="term" value="P:septin ring assembly"/>
    <property type="evidence" value="ECO:0007669"/>
    <property type="project" value="TreeGrafter"/>
</dbReference>
<protein>
    <recommendedName>
        <fullName evidence="2">Cell division protein ZapA</fullName>
    </recommendedName>
    <alternativeName>
        <fullName evidence="9">Z ring-associated protein ZapA</fullName>
    </alternativeName>
</protein>
<comment type="function">
    <text evidence="7">Activator of cell division through the inhibition of FtsZ GTPase activity, therefore promoting FtsZ assembly into bundles of protofilaments necessary for the formation of the division Z ring. It is recruited early at mid-cell but it is not essential for cell division.</text>
</comment>
<evidence type="ECO:0000256" key="6">
    <source>
        <dbReference type="ARBA" id="ARBA00023306"/>
    </source>
</evidence>
<dbReference type="InterPro" id="IPR007838">
    <property type="entry name" value="Cell_div_ZapA-like"/>
</dbReference>
<dbReference type="RefSeq" id="WP_006932110.1">
    <property type="nucleotide sequence ID" value="NZ_AAUW01000002.1"/>
</dbReference>
<keyword evidence="6" id="KW-0131">Cell cycle</keyword>
<proteinExistence type="predicted"/>
<evidence type="ECO:0000313" key="11">
    <source>
        <dbReference type="EMBL" id="EAV45679.1"/>
    </source>
</evidence>
<evidence type="ECO:0000256" key="1">
    <source>
        <dbReference type="ARBA" id="ARBA00004496"/>
    </source>
</evidence>
<evidence type="ECO:0000256" key="4">
    <source>
        <dbReference type="ARBA" id="ARBA00022618"/>
    </source>
</evidence>
<evidence type="ECO:0000313" key="12">
    <source>
        <dbReference type="Proteomes" id="UP000004848"/>
    </source>
</evidence>
<dbReference type="GO" id="GO:0000917">
    <property type="term" value="P:division septum assembly"/>
    <property type="evidence" value="ECO:0007669"/>
    <property type="project" value="UniProtKB-KW"/>
</dbReference>
<dbReference type="GO" id="GO:0032153">
    <property type="term" value="C:cell division site"/>
    <property type="evidence" value="ECO:0007669"/>
    <property type="project" value="TreeGrafter"/>
</dbReference>
<dbReference type="OrthoDB" id="9797575at2"/>
<dbReference type="Gene3D" id="3.30.160.880">
    <property type="entry name" value="Cell division protein ZapA protomer, N-terminal domain"/>
    <property type="match status" value="1"/>
</dbReference>
<evidence type="ECO:0000256" key="5">
    <source>
        <dbReference type="ARBA" id="ARBA00023210"/>
    </source>
</evidence>
<evidence type="ECO:0000256" key="10">
    <source>
        <dbReference type="SAM" id="Coils"/>
    </source>
</evidence>
<dbReference type="PANTHER" id="PTHR34981">
    <property type="entry name" value="CELL DIVISION PROTEIN ZAPA"/>
    <property type="match status" value="1"/>
</dbReference>
<evidence type="ECO:0000256" key="9">
    <source>
        <dbReference type="ARBA" id="ARBA00033158"/>
    </source>
</evidence>
<comment type="subunit">
    <text evidence="8">Homodimer. Interacts with FtsZ.</text>
</comment>
<dbReference type="eggNOG" id="COG3027">
    <property type="taxonomic scope" value="Bacteria"/>
</dbReference>
<name>A0NNE8_ROSAI</name>
<keyword evidence="10" id="KW-0175">Coiled coil</keyword>
<gene>
    <name evidence="11" type="ORF">SIAM614_23707</name>
</gene>
<dbReference type="Pfam" id="PF05164">
    <property type="entry name" value="ZapA"/>
    <property type="match status" value="1"/>
</dbReference>
<comment type="subcellular location">
    <subcellularLocation>
        <location evidence="1">Cytoplasm</location>
    </subcellularLocation>
</comment>
<keyword evidence="3" id="KW-0963">Cytoplasm</keyword>
<dbReference type="GO" id="GO:0043093">
    <property type="term" value="P:FtsZ-dependent cytokinesis"/>
    <property type="evidence" value="ECO:0007669"/>
    <property type="project" value="TreeGrafter"/>
</dbReference>
<feature type="coiled-coil region" evidence="10">
    <location>
        <begin position="63"/>
        <end position="108"/>
    </location>
</feature>
<dbReference type="Proteomes" id="UP000004848">
    <property type="component" value="Unassembled WGS sequence"/>
</dbReference>
<dbReference type="GeneID" id="68845107"/>
<evidence type="ECO:0000256" key="8">
    <source>
        <dbReference type="ARBA" id="ARBA00026068"/>
    </source>
</evidence>
<dbReference type="InterPro" id="IPR042233">
    <property type="entry name" value="Cell_div_ZapA_N"/>
</dbReference>
<dbReference type="InterPro" id="IPR036192">
    <property type="entry name" value="Cell_div_ZapA-like_sf"/>
</dbReference>
<dbReference type="GO" id="GO:0005829">
    <property type="term" value="C:cytosol"/>
    <property type="evidence" value="ECO:0007669"/>
    <property type="project" value="TreeGrafter"/>
</dbReference>
<dbReference type="AlphaFoldDB" id="A0NNE8"/>
<sequence>MAQITVTINGKSFRMACDDGEEERLMGLAARFDGWINDLRGAFGEIGDQRLTVMAGIMAADQLSELERKVAGLEEQLADARKQQVAALDNMSQNEEELSRAVNTAAARIESLADGLSKSLRTQDNA</sequence>
<dbReference type="SUPFAM" id="SSF102829">
    <property type="entry name" value="Cell division protein ZapA-like"/>
    <property type="match status" value="1"/>
</dbReference>
<keyword evidence="5" id="KW-0717">Septation</keyword>
<evidence type="ECO:0000256" key="7">
    <source>
        <dbReference type="ARBA" id="ARBA00024910"/>
    </source>
</evidence>
<comment type="caution">
    <text evidence="11">The sequence shown here is derived from an EMBL/GenBank/DDBJ whole genome shotgun (WGS) entry which is preliminary data.</text>
</comment>
<reference evidence="11 12" key="1">
    <citation type="submission" date="2006-05" db="EMBL/GenBank/DDBJ databases">
        <authorList>
            <person name="King G."/>
            <person name="Ferriera S."/>
            <person name="Johnson J."/>
            <person name="Kravitz S."/>
            <person name="Beeson K."/>
            <person name="Sutton G."/>
            <person name="Rogers Y.-H."/>
            <person name="Friedman R."/>
            <person name="Frazier M."/>
            <person name="Venter J.C."/>
        </authorList>
    </citation>
    <scope>NUCLEOTIDE SEQUENCE [LARGE SCALE GENOMIC DNA]</scope>
    <source>
        <strain evidence="12">ATCC 25650 / DSM 13394 / JCM 20685 / NBRC 16684 / NCIMB 2208 / IAM 12614 / B1</strain>
    </source>
</reference>
<organism evidence="11 12">
    <name type="scientific">Roseibium aggregatum (strain ATCC 25650 / DSM 13394 / JCM 20685 / NBRC 16684 / NCIMB 2208 / IAM 12614 / B1)</name>
    <name type="common">Stappia aggregata</name>
    <dbReference type="NCBI Taxonomy" id="384765"/>
    <lineage>
        <taxon>Bacteria</taxon>
        <taxon>Pseudomonadati</taxon>
        <taxon>Pseudomonadota</taxon>
        <taxon>Alphaproteobacteria</taxon>
        <taxon>Hyphomicrobiales</taxon>
        <taxon>Stappiaceae</taxon>
        <taxon>Roseibium</taxon>
    </lineage>
</organism>
<dbReference type="GO" id="GO:0030428">
    <property type="term" value="C:cell septum"/>
    <property type="evidence" value="ECO:0007669"/>
    <property type="project" value="TreeGrafter"/>
</dbReference>